<keyword evidence="2" id="KW-0539">Nucleus</keyword>
<comment type="subcellular location">
    <subcellularLocation>
        <location evidence="1">Nucleus</location>
    </subcellularLocation>
</comment>
<feature type="region of interest" description="Disordered" evidence="3">
    <location>
        <begin position="90"/>
        <end position="175"/>
    </location>
</feature>
<accession>A0AAD5GF30</accession>
<proteinExistence type="predicted"/>
<gene>
    <name evidence="4" type="ORF">M8C21_006228</name>
</gene>
<dbReference type="PANTHER" id="PTHR46765:SF1">
    <property type="entry name" value="P-LOOP CONTAINING NUCLEOSIDE TRIPHOSPHATE HYDROLASES SUPERFAMILY PROTEIN"/>
    <property type="match status" value="1"/>
</dbReference>
<protein>
    <submittedName>
        <fullName evidence="4">Uncharacterized protein</fullName>
    </submittedName>
</protein>
<evidence type="ECO:0000256" key="2">
    <source>
        <dbReference type="ARBA" id="ARBA00023242"/>
    </source>
</evidence>
<feature type="compositionally biased region" description="Polar residues" evidence="3">
    <location>
        <begin position="122"/>
        <end position="148"/>
    </location>
</feature>
<name>A0AAD5GF30_AMBAR</name>
<dbReference type="EMBL" id="JAMZMK010008530">
    <property type="protein sequence ID" value="KAI7740052.1"/>
    <property type="molecule type" value="Genomic_DNA"/>
</dbReference>
<evidence type="ECO:0000256" key="1">
    <source>
        <dbReference type="ARBA" id="ARBA00004123"/>
    </source>
</evidence>
<dbReference type="InterPro" id="IPR053016">
    <property type="entry name" value="CTF18-RFC_complex"/>
</dbReference>
<dbReference type="Proteomes" id="UP001206925">
    <property type="component" value="Unassembled WGS sequence"/>
</dbReference>
<feature type="non-terminal residue" evidence="4">
    <location>
        <position position="1"/>
    </location>
</feature>
<feature type="compositionally biased region" description="Low complexity" evidence="3">
    <location>
        <begin position="149"/>
        <end position="160"/>
    </location>
</feature>
<dbReference type="AlphaFoldDB" id="A0AAD5GF30"/>
<dbReference type="PANTHER" id="PTHR46765">
    <property type="entry name" value="P-LOOP CONTAINING NUCLEOSIDE TRIPHOSPHATE HYDROLASES SUPERFAMILY PROTEIN"/>
    <property type="match status" value="1"/>
</dbReference>
<reference evidence="4" key="1">
    <citation type="submission" date="2022-06" db="EMBL/GenBank/DDBJ databases">
        <title>Uncovering the hologenomic basis of an extraordinary plant invasion.</title>
        <authorList>
            <person name="Bieker V.C."/>
            <person name="Martin M.D."/>
            <person name="Gilbert T."/>
            <person name="Hodgins K."/>
            <person name="Battlay P."/>
            <person name="Petersen B."/>
            <person name="Wilson J."/>
        </authorList>
    </citation>
    <scope>NUCLEOTIDE SEQUENCE</scope>
    <source>
        <strain evidence="4">AA19_3_7</strain>
        <tissue evidence="4">Leaf</tissue>
    </source>
</reference>
<keyword evidence="5" id="KW-1185">Reference proteome</keyword>
<dbReference type="GO" id="GO:0005634">
    <property type="term" value="C:nucleus"/>
    <property type="evidence" value="ECO:0007669"/>
    <property type="project" value="UniProtKB-SubCell"/>
</dbReference>
<sequence length="235" mass="26025">VALHLLSEKEKNEMAQLVRTMVSYAITYRNKKVDPLPGKSRNQASTDAQILSFDPPIGDFVNFEGYSSNCFMLASAVKQVLSHEVEKQKILQSSIGKSKDENERTYLSGKENSSKPDHAPENTKTSISNLKNSSAPNRLTSTPANTMVSATASGRSATSSIEISKPSETTKKRSGGSFNFFERFRKTSANGSQMTETVKKVSATLERDSRPVLFKFNEGFTNAVKRPVRMRELLM</sequence>
<feature type="compositionally biased region" description="Basic and acidic residues" evidence="3">
    <location>
        <begin position="112"/>
        <end position="121"/>
    </location>
</feature>
<organism evidence="4 5">
    <name type="scientific">Ambrosia artemisiifolia</name>
    <name type="common">Common ragweed</name>
    <dbReference type="NCBI Taxonomy" id="4212"/>
    <lineage>
        <taxon>Eukaryota</taxon>
        <taxon>Viridiplantae</taxon>
        <taxon>Streptophyta</taxon>
        <taxon>Embryophyta</taxon>
        <taxon>Tracheophyta</taxon>
        <taxon>Spermatophyta</taxon>
        <taxon>Magnoliopsida</taxon>
        <taxon>eudicotyledons</taxon>
        <taxon>Gunneridae</taxon>
        <taxon>Pentapetalae</taxon>
        <taxon>asterids</taxon>
        <taxon>campanulids</taxon>
        <taxon>Asterales</taxon>
        <taxon>Asteraceae</taxon>
        <taxon>Asteroideae</taxon>
        <taxon>Heliantheae alliance</taxon>
        <taxon>Heliantheae</taxon>
        <taxon>Ambrosia</taxon>
    </lineage>
</organism>
<evidence type="ECO:0000313" key="4">
    <source>
        <dbReference type="EMBL" id="KAI7740052.1"/>
    </source>
</evidence>
<evidence type="ECO:0000313" key="5">
    <source>
        <dbReference type="Proteomes" id="UP001206925"/>
    </source>
</evidence>
<evidence type="ECO:0000256" key="3">
    <source>
        <dbReference type="SAM" id="MobiDB-lite"/>
    </source>
</evidence>
<comment type="caution">
    <text evidence="4">The sequence shown here is derived from an EMBL/GenBank/DDBJ whole genome shotgun (WGS) entry which is preliminary data.</text>
</comment>